<dbReference type="EMBL" id="PKJC01000008">
    <property type="protein sequence ID" value="PKZ65090.1"/>
    <property type="molecule type" value="Genomic_DNA"/>
</dbReference>
<name>A0A2I1R7H2_9ACTN</name>
<evidence type="ECO:0000313" key="2">
    <source>
        <dbReference type="EMBL" id="AWO82226.1"/>
    </source>
</evidence>
<sequence length="149" mass="16683">MTSGADDQLDPEMRSRIADLAATMSAEPSDVPRLGHILDDATPSCVRDSDGVWHLIIRERGTVMFDRQSSDPEEFLSWVAVAIAEAASYRLHSPGAPDYLRRIWAEQYRMLTAADPGWARTWLERTRKRLVDQGADDRELAQLPGGHHG</sequence>
<gene>
    <name evidence="3" type="ORF">CYJ73_12280</name>
    <name evidence="2" type="ORF">DLJ61_00380</name>
</gene>
<accession>A0A2I1R7H2</accession>
<reference evidence="3 4" key="1">
    <citation type="submission" date="2017-12" db="EMBL/GenBank/DDBJ databases">
        <title>Phylogenetic diversity of female urinary microbiome.</title>
        <authorList>
            <person name="Thomas-White K."/>
            <person name="Wolfe A.J."/>
        </authorList>
    </citation>
    <scope>NUCLEOTIDE SEQUENCE [LARGE SCALE GENOMIC DNA]</scope>
    <source>
        <strain evidence="3 4">UMB0777</strain>
    </source>
</reference>
<dbReference type="GeneID" id="32686175"/>
<dbReference type="EMBL" id="CP029604">
    <property type="protein sequence ID" value="AWO82226.1"/>
    <property type="molecule type" value="Genomic_DNA"/>
</dbReference>
<dbReference type="AlphaFoldDB" id="A0A2I1R7H2"/>
<protein>
    <recommendedName>
        <fullName evidence="1">Immunity protein 63 domain-containing protein</fullName>
    </recommendedName>
</protein>
<dbReference type="InterPro" id="IPR028952">
    <property type="entry name" value="Imm63"/>
</dbReference>
<dbReference type="RefSeq" id="WP_004020847.1">
    <property type="nucleotide sequence ID" value="NZ_CABEIC010000002.1"/>
</dbReference>
<dbReference type="STRING" id="2055.BCM27_00385"/>
<evidence type="ECO:0000259" key="1">
    <source>
        <dbReference type="Pfam" id="PF15599"/>
    </source>
</evidence>
<organism evidence="3 4">
    <name type="scientific">Gordonia terrae</name>
    <dbReference type="NCBI Taxonomy" id="2055"/>
    <lineage>
        <taxon>Bacteria</taxon>
        <taxon>Bacillati</taxon>
        <taxon>Actinomycetota</taxon>
        <taxon>Actinomycetes</taxon>
        <taxon>Mycobacteriales</taxon>
        <taxon>Gordoniaceae</taxon>
        <taxon>Gordonia</taxon>
    </lineage>
</organism>
<proteinExistence type="predicted"/>
<dbReference type="Proteomes" id="UP000234662">
    <property type="component" value="Unassembled WGS sequence"/>
</dbReference>
<evidence type="ECO:0000313" key="3">
    <source>
        <dbReference type="EMBL" id="PKZ65090.1"/>
    </source>
</evidence>
<evidence type="ECO:0000313" key="5">
    <source>
        <dbReference type="Proteomes" id="UP000247118"/>
    </source>
</evidence>
<dbReference type="Proteomes" id="UP000247118">
    <property type="component" value="Chromosome"/>
</dbReference>
<dbReference type="Pfam" id="PF15599">
    <property type="entry name" value="Imm63"/>
    <property type="match status" value="1"/>
</dbReference>
<evidence type="ECO:0000313" key="4">
    <source>
        <dbReference type="Proteomes" id="UP000234662"/>
    </source>
</evidence>
<dbReference type="OrthoDB" id="4376452at2"/>
<dbReference type="KEGG" id="gta:BCM27_00385"/>
<reference evidence="2 5" key="2">
    <citation type="submission" date="2018-05" db="EMBL/GenBank/DDBJ databases">
        <title>Complete genome sequence of Gordonia terrae NRRL B-16283.</title>
        <authorList>
            <person name="Garlena R.A."/>
            <person name="Russell D.A."/>
            <person name="Hatfull G.F."/>
        </authorList>
    </citation>
    <scope>NUCLEOTIDE SEQUENCE [LARGE SCALE GENOMIC DNA]</scope>
    <source>
        <strain evidence="2 5">NRRL B-16283</strain>
    </source>
</reference>
<feature type="domain" description="Immunity protein 63" evidence="1">
    <location>
        <begin position="50"/>
        <end position="127"/>
    </location>
</feature>